<dbReference type="OrthoDB" id="800033at2"/>
<feature type="region of interest" description="Disordered" evidence="1">
    <location>
        <begin position="33"/>
        <end position="67"/>
    </location>
</feature>
<dbReference type="AlphaFoldDB" id="A0A562TLQ6"/>
<organism evidence="3 4">
    <name type="scientific">Mucilaginibacter frigoritolerans</name>
    <dbReference type="NCBI Taxonomy" id="652788"/>
    <lineage>
        <taxon>Bacteria</taxon>
        <taxon>Pseudomonadati</taxon>
        <taxon>Bacteroidota</taxon>
        <taxon>Sphingobacteriia</taxon>
        <taxon>Sphingobacteriales</taxon>
        <taxon>Sphingobacteriaceae</taxon>
        <taxon>Mucilaginibacter</taxon>
    </lineage>
</organism>
<evidence type="ECO:0000313" key="4">
    <source>
        <dbReference type="Proteomes" id="UP000317010"/>
    </source>
</evidence>
<proteinExistence type="predicted"/>
<evidence type="ECO:0000256" key="1">
    <source>
        <dbReference type="SAM" id="MobiDB-lite"/>
    </source>
</evidence>
<evidence type="ECO:0000256" key="2">
    <source>
        <dbReference type="SAM" id="SignalP"/>
    </source>
</evidence>
<comment type="caution">
    <text evidence="3">The sequence shown here is derived from an EMBL/GenBank/DDBJ whole genome shotgun (WGS) entry which is preliminary data.</text>
</comment>
<reference evidence="3 4" key="1">
    <citation type="submission" date="2019-07" db="EMBL/GenBank/DDBJ databases">
        <title>Genomic Encyclopedia of Archaeal and Bacterial Type Strains, Phase II (KMG-II): from individual species to whole genera.</title>
        <authorList>
            <person name="Goeker M."/>
        </authorList>
    </citation>
    <scope>NUCLEOTIDE SEQUENCE [LARGE SCALE GENOMIC DNA]</scope>
    <source>
        <strain evidence="3 4">ATCC BAA-1854</strain>
    </source>
</reference>
<dbReference type="Proteomes" id="UP000317010">
    <property type="component" value="Unassembled WGS sequence"/>
</dbReference>
<feature type="compositionally biased region" description="Basic residues" evidence="1">
    <location>
        <begin position="52"/>
        <end position="67"/>
    </location>
</feature>
<protein>
    <submittedName>
        <fullName evidence="3">Uncharacterized protein</fullName>
    </submittedName>
</protein>
<keyword evidence="2" id="KW-0732">Signal</keyword>
<feature type="chain" id="PRO_5022098248" evidence="2">
    <location>
        <begin position="19"/>
        <end position="67"/>
    </location>
</feature>
<feature type="signal peptide" evidence="2">
    <location>
        <begin position="1"/>
        <end position="18"/>
    </location>
</feature>
<dbReference type="RefSeq" id="WP_144916900.1">
    <property type="nucleotide sequence ID" value="NZ_VLLI01000027.1"/>
</dbReference>
<sequence length="67" mass="7528">MKNLILLILLSLSLTAGAQTSKQDSAHRAYHLMRKKDPKQNNPYAFADSGKAKKPVGKPKKKTRYCK</sequence>
<evidence type="ECO:0000313" key="3">
    <source>
        <dbReference type="EMBL" id="TWI93800.1"/>
    </source>
</evidence>
<gene>
    <name evidence="3" type="ORF">JN11_04948</name>
</gene>
<name>A0A562TLQ6_9SPHI</name>
<keyword evidence="4" id="KW-1185">Reference proteome</keyword>
<dbReference type="EMBL" id="VLLI01000027">
    <property type="protein sequence ID" value="TWI93800.1"/>
    <property type="molecule type" value="Genomic_DNA"/>
</dbReference>
<accession>A0A562TLQ6</accession>